<proteinExistence type="predicted"/>
<evidence type="ECO:0000313" key="1">
    <source>
        <dbReference type="EMBL" id="KZV79119.1"/>
    </source>
</evidence>
<dbReference type="AlphaFoldDB" id="A0A165Z3W9"/>
<accession>A0A165Z3W9</accession>
<keyword evidence="2" id="KW-1185">Reference proteome</keyword>
<dbReference type="InParanoid" id="A0A165Z3W9"/>
<name>A0A165Z3W9_EXIGL</name>
<gene>
    <name evidence="1" type="ORF">EXIGLDRAFT_735640</name>
</gene>
<protein>
    <submittedName>
        <fullName evidence="1">Uncharacterized protein</fullName>
    </submittedName>
</protein>
<organism evidence="1 2">
    <name type="scientific">Exidia glandulosa HHB12029</name>
    <dbReference type="NCBI Taxonomy" id="1314781"/>
    <lineage>
        <taxon>Eukaryota</taxon>
        <taxon>Fungi</taxon>
        <taxon>Dikarya</taxon>
        <taxon>Basidiomycota</taxon>
        <taxon>Agaricomycotina</taxon>
        <taxon>Agaricomycetes</taxon>
        <taxon>Auriculariales</taxon>
        <taxon>Exidiaceae</taxon>
        <taxon>Exidia</taxon>
    </lineage>
</organism>
<dbReference type="EMBL" id="KV426679">
    <property type="protein sequence ID" value="KZV79119.1"/>
    <property type="molecule type" value="Genomic_DNA"/>
</dbReference>
<sequence>MRPPPGLPAPAACVVPLAVVSTEEHTYEPRFRLVHRLYTKRTIATAGYMSHPRRRTATRIACHRRPRWGLVAVS</sequence>
<reference evidence="1 2" key="1">
    <citation type="journal article" date="2016" name="Mol. Biol. Evol.">
        <title>Comparative Genomics of Early-Diverging Mushroom-Forming Fungi Provides Insights into the Origins of Lignocellulose Decay Capabilities.</title>
        <authorList>
            <person name="Nagy L.G."/>
            <person name="Riley R."/>
            <person name="Tritt A."/>
            <person name="Adam C."/>
            <person name="Daum C."/>
            <person name="Floudas D."/>
            <person name="Sun H."/>
            <person name="Yadav J.S."/>
            <person name="Pangilinan J."/>
            <person name="Larsson K.H."/>
            <person name="Matsuura K."/>
            <person name="Barry K."/>
            <person name="Labutti K."/>
            <person name="Kuo R."/>
            <person name="Ohm R.A."/>
            <person name="Bhattacharya S.S."/>
            <person name="Shirouzu T."/>
            <person name="Yoshinaga Y."/>
            <person name="Martin F.M."/>
            <person name="Grigoriev I.V."/>
            <person name="Hibbett D.S."/>
        </authorList>
    </citation>
    <scope>NUCLEOTIDE SEQUENCE [LARGE SCALE GENOMIC DNA]</scope>
    <source>
        <strain evidence="1 2">HHB12029</strain>
    </source>
</reference>
<evidence type="ECO:0000313" key="2">
    <source>
        <dbReference type="Proteomes" id="UP000077266"/>
    </source>
</evidence>
<dbReference type="Proteomes" id="UP000077266">
    <property type="component" value="Unassembled WGS sequence"/>
</dbReference>